<sequence>MLRLALLLPLTLFTALPANAQVSLKSIGDTCLESDLDTCKVLTAGYFNRADYSDAEGEPLIAWQTHAGTGEYGVIGGFVLFRHSGTGWDVLDKASDGFFQVPTFNDDNILHIPGYSQGTGVFNTDRLYRLEEDGTTWTPIDMDNWLAGVELPEGKEIWKGVTFDFSNPWSGYVARTALWQSEDGNCCPSGGSAVISLEIEGNTLVGKDVEYTPPAEE</sequence>
<name>A0A1Y6FDX0_9HYPH</name>
<evidence type="ECO:0000256" key="1">
    <source>
        <dbReference type="SAM" id="SignalP"/>
    </source>
</evidence>
<evidence type="ECO:0000313" key="3">
    <source>
        <dbReference type="Proteomes" id="UP000194474"/>
    </source>
</evidence>
<proteinExistence type="predicted"/>
<keyword evidence="1" id="KW-0732">Signal</keyword>
<protein>
    <submittedName>
        <fullName evidence="2">Uncharacterized protein</fullName>
    </submittedName>
</protein>
<gene>
    <name evidence="2" type="ORF">SAMN06295905_2134</name>
</gene>
<reference evidence="3" key="1">
    <citation type="submission" date="2017-04" db="EMBL/GenBank/DDBJ databases">
        <authorList>
            <person name="Varghese N."/>
            <person name="Submissions S."/>
        </authorList>
    </citation>
    <scope>NUCLEOTIDE SEQUENCE [LARGE SCALE GENOMIC DNA]</scope>
</reference>
<keyword evidence="3" id="KW-1185">Reference proteome</keyword>
<accession>A0A1Y6FDX0</accession>
<dbReference type="Proteomes" id="UP000194474">
    <property type="component" value="Unassembled WGS sequence"/>
</dbReference>
<dbReference type="AlphaFoldDB" id="A0A1Y6FDX0"/>
<evidence type="ECO:0000313" key="2">
    <source>
        <dbReference type="EMBL" id="SMQ72839.1"/>
    </source>
</evidence>
<feature type="signal peptide" evidence="1">
    <location>
        <begin position="1"/>
        <end position="20"/>
    </location>
</feature>
<dbReference type="EMBL" id="FXWK01000001">
    <property type="protein sequence ID" value="SMQ72839.1"/>
    <property type="molecule type" value="Genomic_DNA"/>
</dbReference>
<feature type="chain" id="PRO_5011966633" evidence="1">
    <location>
        <begin position="21"/>
        <end position="217"/>
    </location>
</feature>
<organism evidence="2 3">
    <name type="scientific">Devosia lucknowensis</name>
    <dbReference type="NCBI Taxonomy" id="1096929"/>
    <lineage>
        <taxon>Bacteria</taxon>
        <taxon>Pseudomonadati</taxon>
        <taxon>Pseudomonadota</taxon>
        <taxon>Alphaproteobacteria</taxon>
        <taxon>Hyphomicrobiales</taxon>
        <taxon>Devosiaceae</taxon>
        <taxon>Devosia</taxon>
    </lineage>
</organism>